<protein>
    <submittedName>
        <fullName evidence="2">Uncharacterized protein</fullName>
    </submittedName>
</protein>
<keyword evidence="1" id="KW-1133">Transmembrane helix</keyword>
<feature type="transmembrane region" description="Helical" evidence="1">
    <location>
        <begin position="68"/>
        <end position="86"/>
    </location>
</feature>
<evidence type="ECO:0000313" key="2">
    <source>
        <dbReference type="EMBL" id="PAX58400.1"/>
    </source>
</evidence>
<gene>
    <name evidence="2" type="ORF">CK510_07750</name>
</gene>
<accession>A0A2A2TLM5</accession>
<dbReference type="OrthoDB" id="464644at2"/>
<proteinExistence type="predicted"/>
<dbReference type="RefSeq" id="WP_095721155.1">
    <property type="nucleotide sequence ID" value="NZ_NTFS01000058.1"/>
</dbReference>
<keyword evidence="1" id="KW-0812">Transmembrane</keyword>
<keyword evidence="1" id="KW-0472">Membrane</keyword>
<dbReference type="EMBL" id="NTFS01000058">
    <property type="protein sequence ID" value="PAX58400.1"/>
    <property type="molecule type" value="Genomic_DNA"/>
</dbReference>
<sequence length="139" mass="15774">MAQYDRLILMAEDELTQYSTDARKIEKLRQKIGLSVSAKEQQEVKTTLLAEMPTDFISQLVEKQRQTVALPFWGIAGLGLLFGISFMQPLDFVATISGTGIAIYLQKLGWKLQARRLVLQTLEDIEQRSRKPESKSETV</sequence>
<comment type="caution">
    <text evidence="2">The sequence shown here is derived from an EMBL/GenBank/DDBJ whole genome shotgun (WGS) entry which is preliminary data.</text>
</comment>
<dbReference type="Proteomes" id="UP000218238">
    <property type="component" value="Unassembled WGS sequence"/>
</dbReference>
<keyword evidence="3" id="KW-1185">Reference proteome</keyword>
<evidence type="ECO:0000313" key="3">
    <source>
        <dbReference type="Proteomes" id="UP000218238"/>
    </source>
</evidence>
<organism evidence="2 3">
    <name type="scientific">Brunnivagina elsteri CCALA 953</name>
    <dbReference type="NCBI Taxonomy" id="987040"/>
    <lineage>
        <taxon>Bacteria</taxon>
        <taxon>Bacillati</taxon>
        <taxon>Cyanobacteriota</taxon>
        <taxon>Cyanophyceae</taxon>
        <taxon>Nostocales</taxon>
        <taxon>Calotrichaceae</taxon>
        <taxon>Brunnivagina</taxon>
    </lineage>
</organism>
<dbReference type="AlphaFoldDB" id="A0A2A2TLM5"/>
<reference evidence="2 3" key="1">
    <citation type="submission" date="2017-08" db="EMBL/GenBank/DDBJ databases">
        <title>Draft genome sequence of filamentous cyanobacterium Calothrix elsteri CCALA 953.</title>
        <authorList>
            <person name="Gagunashvili A.N."/>
            <person name="Elster J."/>
            <person name="Andresson O.S."/>
        </authorList>
    </citation>
    <scope>NUCLEOTIDE SEQUENCE [LARGE SCALE GENOMIC DNA]</scope>
    <source>
        <strain evidence="2 3">CCALA 953</strain>
    </source>
</reference>
<evidence type="ECO:0000256" key="1">
    <source>
        <dbReference type="SAM" id="Phobius"/>
    </source>
</evidence>
<name>A0A2A2TLM5_9CYAN</name>